<evidence type="ECO:0000313" key="1">
    <source>
        <dbReference type="EMBL" id="SDY22519.1"/>
    </source>
</evidence>
<organism evidence="1 2">
    <name type="scientific">Nitrosomonas halophila</name>
    <dbReference type="NCBI Taxonomy" id="44576"/>
    <lineage>
        <taxon>Bacteria</taxon>
        <taxon>Pseudomonadati</taxon>
        <taxon>Pseudomonadota</taxon>
        <taxon>Betaproteobacteria</taxon>
        <taxon>Nitrosomonadales</taxon>
        <taxon>Nitrosomonadaceae</taxon>
        <taxon>Nitrosomonas</taxon>
    </lineage>
</organism>
<dbReference type="SUPFAM" id="SSF53756">
    <property type="entry name" value="UDP-Glycosyltransferase/glycogen phosphorylase"/>
    <property type="match status" value="1"/>
</dbReference>
<protein>
    <submittedName>
        <fullName evidence="1">Sugar transferase, PEP-CTERM/EpsH1 system associated</fullName>
    </submittedName>
</protein>
<dbReference type="NCBIfam" id="TIGR03087">
    <property type="entry name" value="stp1"/>
    <property type="match status" value="1"/>
</dbReference>
<dbReference type="RefSeq" id="WP_090413788.1">
    <property type="nucleotide sequence ID" value="NZ_FNOY01000024.1"/>
</dbReference>
<keyword evidence="2" id="KW-1185">Reference proteome</keyword>
<evidence type="ECO:0000313" key="2">
    <source>
        <dbReference type="Proteomes" id="UP000198640"/>
    </source>
</evidence>
<dbReference type="OrthoDB" id="9807209at2"/>
<dbReference type="AlphaFoldDB" id="A0A1H3I5Q8"/>
<name>A0A1H3I5Q8_9PROT</name>
<dbReference type="CDD" id="cd03801">
    <property type="entry name" value="GT4_PimA-like"/>
    <property type="match status" value="1"/>
</dbReference>
<reference evidence="1 2" key="1">
    <citation type="submission" date="2016-10" db="EMBL/GenBank/DDBJ databases">
        <authorList>
            <person name="de Groot N.N."/>
        </authorList>
    </citation>
    <scope>NUCLEOTIDE SEQUENCE [LARGE SCALE GENOMIC DNA]</scope>
    <source>
        <strain evidence="1 2">Nm1</strain>
    </source>
</reference>
<dbReference type="InterPro" id="IPR017521">
    <property type="entry name" value="Sugar_tfrase_PEP-CTERM_Stp1"/>
</dbReference>
<proteinExistence type="predicted"/>
<dbReference type="GO" id="GO:0016757">
    <property type="term" value="F:glycosyltransferase activity"/>
    <property type="evidence" value="ECO:0007669"/>
    <property type="project" value="TreeGrafter"/>
</dbReference>
<dbReference type="STRING" id="44576.SAMN05421881_10249"/>
<sequence>MQGLLYLTHRIPFPPNKGDKIRSFHLLQHLSKRYRIYLGTFVDDEKDWRYAQEVKSYCQASCLVPLNPVAARLRSLPALLGNQPLTLAYYRNRQLQRWVEETLQKEAVQDAVVFSAAMAQFLSRAAHIRRIIDFVDVDSDKWQQYALSKAWPFNWLYRRESACLLDYERKVASEFDSATFVSEKEAGLFKQLAPEAAHKTTFFNNGVDTDFFSPAENYANPYPVGARPLVFTGAMDYWANIDAVNWFAHAIFPKIRTRMPQAVFYIVGARPAKSVQALADLPGVTVTGGVKDIRLYLQHAWIAVAPLRIARGIQNKVLEAMAMQKPVVASLQAMEGINAVPDEELCVAENAEQFVEQVHALLEAHARRTTIGLAARNRVLQAYNWSHSLARIDALLEDGHSSKTRNE</sequence>
<dbReference type="Proteomes" id="UP000198640">
    <property type="component" value="Unassembled WGS sequence"/>
</dbReference>
<dbReference type="PANTHER" id="PTHR12526:SF600">
    <property type="entry name" value="GLYCOSYL TRANSFERASE GROUP 1"/>
    <property type="match status" value="1"/>
</dbReference>
<dbReference type="Gene3D" id="3.40.50.2000">
    <property type="entry name" value="Glycogen Phosphorylase B"/>
    <property type="match status" value="2"/>
</dbReference>
<dbReference type="EMBL" id="FNOY01000024">
    <property type="protein sequence ID" value="SDY22519.1"/>
    <property type="molecule type" value="Genomic_DNA"/>
</dbReference>
<gene>
    <name evidence="1" type="ORF">SAMN05421881_10249</name>
</gene>
<dbReference type="PANTHER" id="PTHR12526">
    <property type="entry name" value="GLYCOSYLTRANSFERASE"/>
    <property type="match status" value="1"/>
</dbReference>
<keyword evidence="1" id="KW-0808">Transferase</keyword>
<accession>A0A1H3I5Q8</accession>
<dbReference type="Pfam" id="PF13692">
    <property type="entry name" value="Glyco_trans_1_4"/>
    <property type="match status" value="1"/>
</dbReference>